<organism evidence="2">
    <name type="scientific">termite gut metagenome</name>
    <dbReference type="NCBI Taxonomy" id="433724"/>
    <lineage>
        <taxon>unclassified sequences</taxon>
        <taxon>metagenomes</taxon>
        <taxon>organismal metagenomes</taxon>
    </lineage>
</organism>
<dbReference type="InterPro" id="IPR041685">
    <property type="entry name" value="AAA_GajA/Old/RecF-like"/>
</dbReference>
<gene>
    <name evidence="2" type="ORF">EZS27_031698</name>
</gene>
<accession>A0A5J4Q9X8</accession>
<evidence type="ECO:0000259" key="1">
    <source>
        <dbReference type="Pfam" id="PF13175"/>
    </source>
</evidence>
<protein>
    <recommendedName>
        <fullName evidence="1">Endonuclease GajA/Old nuclease/RecF-like AAA domain-containing protein</fullName>
    </recommendedName>
</protein>
<dbReference type="AlphaFoldDB" id="A0A5J4Q9X8"/>
<dbReference type="InterPro" id="IPR027417">
    <property type="entry name" value="P-loop_NTPase"/>
</dbReference>
<feature type="non-terminal residue" evidence="2">
    <location>
        <position position="156"/>
    </location>
</feature>
<reference evidence="2" key="1">
    <citation type="submission" date="2019-03" db="EMBL/GenBank/DDBJ databases">
        <title>Single cell metagenomics reveals metabolic interactions within the superorganism composed of flagellate Streblomastix strix and complex community of Bacteroidetes bacteria on its surface.</title>
        <authorList>
            <person name="Treitli S.C."/>
            <person name="Kolisko M."/>
            <person name="Husnik F."/>
            <person name="Keeling P."/>
            <person name="Hampl V."/>
        </authorList>
    </citation>
    <scope>NUCLEOTIDE SEQUENCE</scope>
    <source>
        <strain evidence="2">STM</strain>
    </source>
</reference>
<dbReference type="EMBL" id="SNRY01004246">
    <property type="protein sequence ID" value="KAA6318272.1"/>
    <property type="molecule type" value="Genomic_DNA"/>
</dbReference>
<dbReference type="Pfam" id="PF13175">
    <property type="entry name" value="AAA_15"/>
    <property type="match status" value="1"/>
</dbReference>
<feature type="domain" description="Endonuclease GajA/Old nuclease/RecF-like AAA" evidence="1">
    <location>
        <begin position="1"/>
        <end position="78"/>
    </location>
</feature>
<proteinExistence type="predicted"/>
<sequence>MLQSIELTNFKSIKKHRFPLRKLNLLLGLNGTGKSSFIQSLLLFRQSDITSKYKMEGVKSDTGIIINDYDTLKLNGDYVHIGTTKDARYQYCKKGACIGFTFQFNGDDGFVLECDYEFESDILNYRAFELPGFISGRKVSPPFFSNRLKKPEALFS</sequence>
<dbReference type="SUPFAM" id="SSF52540">
    <property type="entry name" value="P-loop containing nucleoside triphosphate hydrolases"/>
    <property type="match status" value="1"/>
</dbReference>
<comment type="caution">
    <text evidence="2">The sequence shown here is derived from an EMBL/GenBank/DDBJ whole genome shotgun (WGS) entry which is preliminary data.</text>
</comment>
<dbReference type="Gene3D" id="3.40.50.300">
    <property type="entry name" value="P-loop containing nucleotide triphosphate hydrolases"/>
    <property type="match status" value="1"/>
</dbReference>
<evidence type="ECO:0000313" key="2">
    <source>
        <dbReference type="EMBL" id="KAA6318272.1"/>
    </source>
</evidence>
<name>A0A5J4Q9X8_9ZZZZ</name>